<keyword evidence="3 5" id="KW-1133">Transmembrane helix</keyword>
<keyword evidence="4 5" id="KW-0472">Membrane</keyword>
<sequence length="529" mass="54866">MSPEDPTPPTHPGRRSGGARVLRGTIRDNRRALTAATGLLSVHQLCEVAVPVLIGVTVDRALAHADGASLLRWLSVLALVFLTLTIAYRYGARKAMAAAQGEAHRLRMRCARVIIDATPLTRPGLRDGEMLSIANSDADETGNLLRYVPQAGSAVVALIACAAVLIGIDVTLGVIVLVAVPLVLSVVQLLGPFTTRLIGAQQHHIGRSTALATDLVAGMRPLRGIGALQVASQRYREVNDQTRLAMRRSAIGHGAFFGAATGVTGLIAVGVASVAGWFALSDRIGVGALITILGVAQFLTEPLAITAMLPGRVATARASAERIAALTEGAAPVGTASDPTHDHLSFTPRPGECVAVVAPDSSAARAFAAGMRAGPDVLVEPHAADLFTGTIWSNLVVDPDGAPPRDDLVTLLESLGSLDILDGLGAGGDALDAPVSDRGLSLSGGQRQRLALARALVRDPGSLVLHDPTTAVDAMTESVIAEAVYRHRHHRDTGARIGRSTTIITTSPAWLAVADRVIVLPTTSAEAAS</sequence>
<keyword evidence="8" id="KW-0547">Nucleotide-binding</keyword>
<dbReference type="PANTHER" id="PTHR43394:SF1">
    <property type="entry name" value="ATP-BINDING CASSETTE SUB-FAMILY B MEMBER 10, MITOCHONDRIAL"/>
    <property type="match status" value="1"/>
</dbReference>
<dbReference type="Gene3D" id="3.40.50.300">
    <property type="entry name" value="P-loop containing nucleotide triphosphate hydrolases"/>
    <property type="match status" value="1"/>
</dbReference>
<feature type="transmembrane region" description="Helical" evidence="5">
    <location>
        <begin position="70"/>
        <end position="88"/>
    </location>
</feature>
<accession>A0A3G8JP54</accession>
<dbReference type="Gene3D" id="1.20.1560.10">
    <property type="entry name" value="ABC transporter type 1, transmembrane domain"/>
    <property type="match status" value="1"/>
</dbReference>
<dbReference type="EMBL" id="CP033972">
    <property type="protein sequence ID" value="AZG46292.1"/>
    <property type="molecule type" value="Genomic_DNA"/>
</dbReference>
<dbReference type="PROSITE" id="PS50893">
    <property type="entry name" value="ABC_TRANSPORTER_2"/>
    <property type="match status" value="1"/>
</dbReference>
<evidence type="ECO:0000256" key="3">
    <source>
        <dbReference type="ARBA" id="ARBA00022989"/>
    </source>
</evidence>
<feature type="transmembrane region" description="Helical" evidence="5">
    <location>
        <begin position="255"/>
        <end position="280"/>
    </location>
</feature>
<dbReference type="GO" id="GO:0015421">
    <property type="term" value="F:ABC-type oligopeptide transporter activity"/>
    <property type="evidence" value="ECO:0007669"/>
    <property type="project" value="TreeGrafter"/>
</dbReference>
<organism evidence="8 9">
    <name type="scientific">Gordonia insulae</name>
    <dbReference type="NCBI Taxonomy" id="2420509"/>
    <lineage>
        <taxon>Bacteria</taxon>
        <taxon>Bacillati</taxon>
        <taxon>Actinomycetota</taxon>
        <taxon>Actinomycetes</taxon>
        <taxon>Mycobacteriales</taxon>
        <taxon>Gordoniaceae</taxon>
        <taxon>Gordonia</taxon>
    </lineage>
</organism>
<keyword evidence="2 5" id="KW-0812">Transmembrane</keyword>
<feature type="transmembrane region" description="Helical" evidence="5">
    <location>
        <begin position="286"/>
        <end position="309"/>
    </location>
</feature>
<dbReference type="InterPro" id="IPR003439">
    <property type="entry name" value="ABC_transporter-like_ATP-bd"/>
</dbReference>
<keyword evidence="9" id="KW-1185">Reference proteome</keyword>
<dbReference type="Pfam" id="PF00005">
    <property type="entry name" value="ABC_tran"/>
    <property type="match status" value="1"/>
</dbReference>
<name>A0A3G8JP54_9ACTN</name>
<evidence type="ECO:0000313" key="9">
    <source>
        <dbReference type="Proteomes" id="UP000271469"/>
    </source>
</evidence>
<evidence type="ECO:0000256" key="1">
    <source>
        <dbReference type="ARBA" id="ARBA00004651"/>
    </source>
</evidence>
<dbReference type="InterPro" id="IPR039421">
    <property type="entry name" value="Type_1_exporter"/>
</dbReference>
<dbReference type="AlphaFoldDB" id="A0A3G8JP54"/>
<dbReference type="RefSeq" id="WP_124708824.1">
    <property type="nucleotide sequence ID" value="NZ_CP033972.1"/>
</dbReference>
<dbReference type="InterPro" id="IPR017871">
    <property type="entry name" value="ABC_transporter-like_CS"/>
</dbReference>
<comment type="subcellular location">
    <subcellularLocation>
        <location evidence="1">Cell membrane</location>
        <topology evidence="1">Multi-pass membrane protein</topology>
    </subcellularLocation>
</comment>
<protein>
    <submittedName>
        <fullName evidence="8">Putative ABC transporter ATP-binding protein</fullName>
    </submittedName>
</protein>
<dbReference type="GO" id="GO:0005886">
    <property type="term" value="C:plasma membrane"/>
    <property type="evidence" value="ECO:0007669"/>
    <property type="project" value="UniProtKB-SubCell"/>
</dbReference>
<dbReference type="SUPFAM" id="SSF52540">
    <property type="entry name" value="P-loop containing nucleoside triphosphate hydrolases"/>
    <property type="match status" value="1"/>
</dbReference>
<dbReference type="OrthoDB" id="4966664at2"/>
<dbReference type="Proteomes" id="UP000271469">
    <property type="component" value="Chromosome"/>
</dbReference>
<keyword evidence="8" id="KW-0067">ATP-binding</keyword>
<dbReference type="SUPFAM" id="SSF90123">
    <property type="entry name" value="ABC transporter transmembrane region"/>
    <property type="match status" value="1"/>
</dbReference>
<dbReference type="InterPro" id="IPR011527">
    <property type="entry name" value="ABC1_TM_dom"/>
</dbReference>
<dbReference type="GO" id="GO:0016887">
    <property type="term" value="F:ATP hydrolysis activity"/>
    <property type="evidence" value="ECO:0007669"/>
    <property type="project" value="InterPro"/>
</dbReference>
<evidence type="ECO:0000256" key="2">
    <source>
        <dbReference type="ARBA" id="ARBA00022692"/>
    </source>
</evidence>
<evidence type="ECO:0000259" key="7">
    <source>
        <dbReference type="PROSITE" id="PS50929"/>
    </source>
</evidence>
<gene>
    <name evidence="8" type="ORF">D7316_02893</name>
</gene>
<evidence type="ECO:0000313" key="8">
    <source>
        <dbReference type="EMBL" id="AZG46292.1"/>
    </source>
</evidence>
<reference evidence="8 9" key="1">
    <citation type="submission" date="2018-11" db="EMBL/GenBank/DDBJ databases">
        <title>Gordonia insulae sp. nov., isolated from an island soil.</title>
        <authorList>
            <person name="Kim Y.S."/>
            <person name="Kim S.B."/>
        </authorList>
    </citation>
    <scope>NUCLEOTIDE SEQUENCE [LARGE SCALE GENOMIC DNA]</scope>
    <source>
        <strain evidence="8 9">MMS17-SY073</strain>
    </source>
</reference>
<dbReference type="InterPro" id="IPR036640">
    <property type="entry name" value="ABC1_TM_sf"/>
</dbReference>
<dbReference type="GO" id="GO:0005524">
    <property type="term" value="F:ATP binding"/>
    <property type="evidence" value="ECO:0007669"/>
    <property type="project" value="UniProtKB-KW"/>
</dbReference>
<feature type="domain" description="ABC transmembrane type-1" evidence="7">
    <location>
        <begin position="35"/>
        <end position="315"/>
    </location>
</feature>
<proteinExistence type="predicted"/>
<dbReference type="InterPro" id="IPR027417">
    <property type="entry name" value="P-loop_NTPase"/>
</dbReference>
<feature type="transmembrane region" description="Helical" evidence="5">
    <location>
        <begin position="151"/>
        <end position="168"/>
    </location>
</feature>
<dbReference type="PROSITE" id="PS50929">
    <property type="entry name" value="ABC_TM1F"/>
    <property type="match status" value="1"/>
</dbReference>
<evidence type="ECO:0000256" key="5">
    <source>
        <dbReference type="SAM" id="Phobius"/>
    </source>
</evidence>
<evidence type="ECO:0000256" key="4">
    <source>
        <dbReference type="ARBA" id="ARBA00023136"/>
    </source>
</evidence>
<evidence type="ECO:0000259" key="6">
    <source>
        <dbReference type="PROSITE" id="PS50893"/>
    </source>
</evidence>
<feature type="domain" description="ABC transporter" evidence="6">
    <location>
        <begin position="321"/>
        <end position="529"/>
    </location>
</feature>
<dbReference type="Pfam" id="PF00664">
    <property type="entry name" value="ABC_membrane"/>
    <property type="match status" value="1"/>
</dbReference>
<dbReference type="KEGG" id="gom:D7316_02893"/>
<feature type="transmembrane region" description="Helical" evidence="5">
    <location>
        <begin position="174"/>
        <end position="193"/>
    </location>
</feature>
<dbReference type="PROSITE" id="PS00211">
    <property type="entry name" value="ABC_TRANSPORTER_1"/>
    <property type="match status" value="1"/>
</dbReference>
<dbReference type="PANTHER" id="PTHR43394">
    <property type="entry name" value="ATP-DEPENDENT PERMEASE MDL1, MITOCHONDRIAL"/>
    <property type="match status" value="1"/>
</dbReference>
<dbReference type="CDD" id="cd07346">
    <property type="entry name" value="ABC_6TM_exporters"/>
    <property type="match status" value="1"/>
</dbReference>